<dbReference type="InterPro" id="IPR052026">
    <property type="entry name" value="ExeA_AAA_ATPase_DNA-bind"/>
</dbReference>
<keyword evidence="3" id="KW-1185">Reference proteome</keyword>
<dbReference type="eggNOG" id="COG3267">
    <property type="taxonomic scope" value="Bacteria"/>
</dbReference>
<protein>
    <submittedName>
        <fullName evidence="2">MSHA biogenesis protein MshM</fullName>
    </submittedName>
</protein>
<organism evidence="2 3">
    <name type="scientific">Vibrio rumoiensis 1S-45</name>
    <dbReference type="NCBI Taxonomy" id="1188252"/>
    <lineage>
        <taxon>Bacteria</taxon>
        <taxon>Pseudomonadati</taxon>
        <taxon>Pseudomonadota</taxon>
        <taxon>Gammaproteobacteria</taxon>
        <taxon>Vibrionales</taxon>
        <taxon>Vibrionaceae</taxon>
        <taxon>Vibrio</taxon>
    </lineage>
</organism>
<accession>A0A1E5E555</accession>
<dbReference type="EMBL" id="AJYK02000020">
    <property type="protein sequence ID" value="OEF28475.1"/>
    <property type="molecule type" value="Genomic_DNA"/>
</dbReference>
<comment type="caution">
    <text evidence="2">The sequence shown here is derived from an EMBL/GenBank/DDBJ whole genome shotgun (WGS) entry which is preliminary data.</text>
</comment>
<dbReference type="PANTHER" id="PTHR35894">
    <property type="entry name" value="GENERAL SECRETION PATHWAY PROTEIN A-RELATED"/>
    <property type="match status" value="1"/>
</dbReference>
<evidence type="ECO:0000313" key="3">
    <source>
        <dbReference type="Proteomes" id="UP000094070"/>
    </source>
</evidence>
<dbReference type="AlphaFoldDB" id="A0A1E5E555"/>
<dbReference type="InterPro" id="IPR027417">
    <property type="entry name" value="P-loop_NTPase"/>
</dbReference>
<evidence type="ECO:0000313" key="2">
    <source>
        <dbReference type="EMBL" id="OEF28475.1"/>
    </source>
</evidence>
<dbReference type="Proteomes" id="UP000094070">
    <property type="component" value="Unassembled WGS sequence"/>
</dbReference>
<dbReference type="GO" id="GO:0016887">
    <property type="term" value="F:ATP hydrolysis activity"/>
    <property type="evidence" value="ECO:0007669"/>
    <property type="project" value="InterPro"/>
</dbReference>
<dbReference type="SUPFAM" id="SSF52540">
    <property type="entry name" value="P-loop containing nucleoside triphosphate hydrolases"/>
    <property type="match status" value="1"/>
</dbReference>
<dbReference type="Gene3D" id="3.40.50.300">
    <property type="entry name" value="P-loop containing nucleotide triphosphate hydrolases"/>
    <property type="match status" value="1"/>
</dbReference>
<dbReference type="InterPro" id="IPR049945">
    <property type="entry name" value="AAA_22"/>
</dbReference>
<dbReference type="Pfam" id="PF13401">
    <property type="entry name" value="AAA_22"/>
    <property type="match status" value="1"/>
</dbReference>
<proteinExistence type="predicted"/>
<dbReference type="STRING" id="1188252.A1QC_05435"/>
<feature type="domain" description="ORC1/DEAH AAA+ ATPase" evidence="1">
    <location>
        <begin position="42"/>
        <end position="170"/>
    </location>
</feature>
<gene>
    <name evidence="2" type="ORF">A1QC_05435</name>
</gene>
<name>A0A1E5E555_9VIBR</name>
<evidence type="ECO:0000259" key="1">
    <source>
        <dbReference type="Pfam" id="PF13401"/>
    </source>
</evidence>
<dbReference type="PANTHER" id="PTHR35894:SF7">
    <property type="entry name" value="GENERAL SECRETION PATHWAY PROTEIN A-RELATED"/>
    <property type="match status" value="1"/>
</dbReference>
<dbReference type="RefSeq" id="WP_017026457.1">
    <property type="nucleotide sequence ID" value="NZ_AJYK02000020.1"/>
</dbReference>
<reference evidence="2 3" key="1">
    <citation type="journal article" date="2012" name="Science">
        <title>Ecological populations of bacteria act as socially cohesive units of antibiotic production and resistance.</title>
        <authorList>
            <person name="Cordero O.X."/>
            <person name="Wildschutte H."/>
            <person name="Kirkup B."/>
            <person name="Proehl S."/>
            <person name="Ngo L."/>
            <person name="Hussain F."/>
            <person name="Le Roux F."/>
            <person name="Mincer T."/>
            <person name="Polz M.F."/>
        </authorList>
    </citation>
    <scope>NUCLEOTIDE SEQUENCE [LARGE SCALE GENOMIC DNA]</scope>
    <source>
        <strain evidence="2 3">1S-45</strain>
    </source>
</reference>
<sequence>MVYQSYFGLSQAPFSLTPTTALFHGLEPHFEAIQTVLSAIDMGEGIIKVTGEVGTGKTLVCRMLINHLKDKVHLVYLPNPILNGVELKQAVAHELSLASSLDSVSLVDAIHTRLLEIHQSGKTVVALIDEAQALSDEAVETLRLFGNLETEHRKLLQMVILGQPELDERLAQHSLRQFRQRITFSAKLRPLTLAETVAYIDHRIEKSGGDTAIFSLRLKKSIWKATQGIPRMINQVCHKSLLMAFMGQQKQVQTQHLFSALHDTFDVKKPKYKTPYLWGWS</sequence>
<dbReference type="OrthoDB" id="9780149at2"/>